<evidence type="ECO:0000313" key="4">
    <source>
        <dbReference type="Proteomes" id="UP000219565"/>
    </source>
</evidence>
<accession>A0A285LVZ4</accession>
<dbReference type="STRING" id="1379680.GCA_001612615_01854"/>
<evidence type="ECO:0000313" key="3">
    <source>
        <dbReference type="EMBL" id="SNY88633.1"/>
    </source>
</evidence>
<dbReference type="Proteomes" id="UP000219565">
    <property type="component" value="Unassembled WGS sequence"/>
</dbReference>
<dbReference type="AlphaFoldDB" id="A0A285LVZ4"/>
<gene>
    <name evidence="3" type="ORF">SAMN04244553_5613</name>
</gene>
<keyword evidence="4" id="KW-1185">Reference proteome</keyword>
<keyword evidence="2" id="KW-1133">Transmembrane helix</keyword>
<dbReference type="EMBL" id="OBEG01000006">
    <property type="protein sequence ID" value="SNY88633.1"/>
    <property type="molecule type" value="Genomic_DNA"/>
</dbReference>
<name>A0A285LVZ4_9NOCA</name>
<evidence type="ECO:0000256" key="2">
    <source>
        <dbReference type="SAM" id="Phobius"/>
    </source>
</evidence>
<organism evidence="3 4">
    <name type="scientific">Nocardia amikacinitolerans</name>
    <dbReference type="NCBI Taxonomy" id="756689"/>
    <lineage>
        <taxon>Bacteria</taxon>
        <taxon>Bacillati</taxon>
        <taxon>Actinomycetota</taxon>
        <taxon>Actinomycetes</taxon>
        <taxon>Mycobacteriales</taxon>
        <taxon>Nocardiaceae</taxon>
        <taxon>Nocardia</taxon>
    </lineage>
</organism>
<feature type="transmembrane region" description="Helical" evidence="2">
    <location>
        <begin position="40"/>
        <end position="60"/>
    </location>
</feature>
<protein>
    <submittedName>
        <fullName evidence="3">Uncharacterized protein</fullName>
    </submittedName>
</protein>
<keyword evidence="2" id="KW-0472">Membrane</keyword>
<reference evidence="3 4" key="1">
    <citation type="submission" date="2017-09" db="EMBL/GenBank/DDBJ databases">
        <authorList>
            <person name="Ehlers B."/>
            <person name="Leendertz F.H."/>
        </authorList>
    </citation>
    <scope>NUCLEOTIDE SEQUENCE [LARGE SCALE GENOMIC DNA]</scope>
    <source>
        <strain evidence="3 4">DSM 45537</strain>
    </source>
</reference>
<feature type="compositionally biased region" description="Basic and acidic residues" evidence="1">
    <location>
        <begin position="1"/>
        <end position="13"/>
    </location>
</feature>
<proteinExistence type="predicted"/>
<evidence type="ECO:0000256" key="1">
    <source>
        <dbReference type="SAM" id="MobiDB-lite"/>
    </source>
</evidence>
<sequence length="61" mass="6800">MRPTEESRLKEDDVAVPASHPQYRADRRHRSGSTDDAGSIHLTIAAWILVLSVLSFTLVLL</sequence>
<keyword evidence="2" id="KW-0812">Transmembrane</keyword>
<feature type="region of interest" description="Disordered" evidence="1">
    <location>
        <begin position="1"/>
        <end position="35"/>
    </location>
</feature>